<feature type="compositionally biased region" description="Polar residues" evidence="1">
    <location>
        <begin position="49"/>
        <end position="68"/>
    </location>
</feature>
<keyword evidence="3" id="KW-1185">Reference proteome</keyword>
<feature type="compositionally biased region" description="Polar residues" evidence="1">
    <location>
        <begin position="14"/>
        <end position="24"/>
    </location>
</feature>
<evidence type="ECO:0000313" key="3">
    <source>
        <dbReference type="Proteomes" id="UP000593567"/>
    </source>
</evidence>
<protein>
    <submittedName>
        <fullName evidence="2">Uncharacterized protein</fullName>
    </submittedName>
</protein>
<evidence type="ECO:0000313" key="2">
    <source>
        <dbReference type="EMBL" id="KAF6026818.1"/>
    </source>
</evidence>
<evidence type="ECO:0000256" key="1">
    <source>
        <dbReference type="SAM" id="MobiDB-lite"/>
    </source>
</evidence>
<feature type="compositionally biased region" description="Basic and acidic residues" evidence="1">
    <location>
        <begin position="37"/>
        <end position="48"/>
    </location>
</feature>
<feature type="compositionally biased region" description="Basic and acidic residues" evidence="1">
    <location>
        <begin position="153"/>
        <end position="174"/>
    </location>
</feature>
<name>A0A7J7JN31_BUGNE</name>
<accession>A0A7J7JN31</accession>
<comment type="caution">
    <text evidence="2">The sequence shown here is derived from an EMBL/GenBank/DDBJ whole genome shotgun (WGS) entry which is preliminary data.</text>
</comment>
<dbReference type="AlphaFoldDB" id="A0A7J7JN31"/>
<dbReference type="Proteomes" id="UP000593567">
    <property type="component" value="Unassembled WGS sequence"/>
</dbReference>
<organism evidence="2 3">
    <name type="scientific">Bugula neritina</name>
    <name type="common">Brown bryozoan</name>
    <name type="synonym">Sertularia neritina</name>
    <dbReference type="NCBI Taxonomy" id="10212"/>
    <lineage>
        <taxon>Eukaryota</taxon>
        <taxon>Metazoa</taxon>
        <taxon>Spiralia</taxon>
        <taxon>Lophotrochozoa</taxon>
        <taxon>Bryozoa</taxon>
        <taxon>Gymnolaemata</taxon>
        <taxon>Cheilostomatida</taxon>
        <taxon>Flustrina</taxon>
        <taxon>Buguloidea</taxon>
        <taxon>Bugulidae</taxon>
        <taxon>Bugula</taxon>
    </lineage>
</organism>
<gene>
    <name evidence="2" type="ORF">EB796_014882</name>
</gene>
<sequence length="228" mass="27173">MMSDLCLAYHDNTKNPASERSNQEFVRWRLEQDAMDRQRRLNAAKERTMQNNLHQYSPREQNGFLQQRNQEEVDHRAAESQRQEAERQKRTLIRQRQEEKRREQAERGRRRREESERRQKELADDLKRQKEAELAEEEVRKNKRNNSTTGGETKGKQKDLADIKKRKPKERDLNTPDSYIPPSSRSEAISKPIRNQQPSQLSHWSESSSVFPVKQEGHKKRLEISTET</sequence>
<feature type="region of interest" description="Disordered" evidence="1">
    <location>
        <begin position="1"/>
        <end position="25"/>
    </location>
</feature>
<feature type="compositionally biased region" description="Basic and acidic residues" evidence="1">
    <location>
        <begin position="69"/>
        <end position="140"/>
    </location>
</feature>
<reference evidence="2" key="1">
    <citation type="submission" date="2020-06" db="EMBL/GenBank/DDBJ databases">
        <title>Draft genome of Bugula neritina, a colonial animal packing powerful symbionts and potential medicines.</title>
        <authorList>
            <person name="Rayko M."/>
        </authorList>
    </citation>
    <scope>NUCLEOTIDE SEQUENCE [LARGE SCALE GENOMIC DNA]</scope>
    <source>
        <strain evidence="2">Kwan_BN1</strain>
    </source>
</reference>
<feature type="compositionally biased region" description="Polar residues" evidence="1">
    <location>
        <begin position="175"/>
        <end position="210"/>
    </location>
</feature>
<dbReference type="EMBL" id="VXIV02002203">
    <property type="protein sequence ID" value="KAF6026818.1"/>
    <property type="molecule type" value="Genomic_DNA"/>
</dbReference>
<proteinExistence type="predicted"/>
<feature type="region of interest" description="Disordered" evidence="1">
    <location>
        <begin position="37"/>
        <end position="228"/>
    </location>
</feature>